<accession>E7RM14</accession>
<feature type="chain" id="PRO_5003221394" evidence="1">
    <location>
        <begin position="23"/>
        <end position="464"/>
    </location>
</feature>
<keyword evidence="5" id="KW-1185">Reference proteome</keyword>
<evidence type="ECO:0000256" key="1">
    <source>
        <dbReference type="SAM" id="SignalP"/>
    </source>
</evidence>
<dbReference type="HOGENOM" id="CLU_592944_0_0_10"/>
<dbReference type="InterPro" id="IPR032526">
    <property type="entry name" value="DUF4960"/>
</dbReference>
<feature type="signal peptide" evidence="1">
    <location>
        <begin position="1"/>
        <end position="22"/>
    </location>
</feature>
<dbReference type="Proteomes" id="UP000005580">
    <property type="component" value="Unassembled WGS sequence"/>
</dbReference>
<comment type="caution">
    <text evidence="4">The sequence shown here is derived from an EMBL/GenBank/DDBJ whole genome shotgun (WGS) entry which is preliminary data.</text>
</comment>
<dbReference type="InterPro" id="IPR032186">
    <property type="entry name" value="DUF5018"/>
</dbReference>
<proteinExistence type="predicted"/>
<reference evidence="4" key="1">
    <citation type="submission" date="2011-01" db="EMBL/GenBank/DDBJ databases">
        <authorList>
            <person name="Muzny D."/>
            <person name="Qin X."/>
            <person name="Buhay C."/>
            <person name="Dugan-Rocha S."/>
            <person name="Ding Y."/>
            <person name="Chen G."/>
            <person name="Hawes A."/>
            <person name="Holder M."/>
            <person name="Jhangiani S."/>
            <person name="Johnson A."/>
            <person name="Khan Z."/>
            <person name="Li Z."/>
            <person name="Liu W."/>
            <person name="Liu X."/>
            <person name="Perez L."/>
            <person name="Shen H."/>
            <person name="Wang Q."/>
            <person name="Watt J."/>
            <person name="Xi L."/>
            <person name="Xin Y."/>
            <person name="Zhou J."/>
            <person name="Deng J."/>
            <person name="Jiang H."/>
            <person name="Liu Y."/>
            <person name="Qu J."/>
            <person name="Song X.-Z."/>
            <person name="Zhang L."/>
            <person name="Villasana D."/>
            <person name="Johnson A."/>
            <person name="Liu J."/>
            <person name="Liyanage D."/>
            <person name="Lorensuhewa L."/>
            <person name="Robinson T."/>
            <person name="Song A."/>
            <person name="Song B.-B."/>
            <person name="Dinh H."/>
            <person name="Thornton R."/>
            <person name="Coyle M."/>
            <person name="Francisco L."/>
            <person name="Jackson L."/>
            <person name="Javaid M."/>
            <person name="Korchina V."/>
            <person name="Kovar C."/>
            <person name="Mata R."/>
            <person name="Mathew T."/>
            <person name="Ngo R."/>
            <person name="Nguyen L."/>
            <person name="Nguyen N."/>
            <person name="Okwuonu G."/>
            <person name="Ongeri F."/>
            <person name="Pham C."/>
            <person name="Simmons D."/>
            <person name="Wilczek-Boney K."/>
            <person name="Hale W."/>
            <person name="Jakkamsetti A."/>
            <person name="Pham P."/>
            <person name="Ruth R."/>
            <person name="San Lucas F."/>
            <person name="Warren J."/>
            <person name="Zhang J."/>
            <person name="Zhao Z."/>
            <person name="Zhou C."/>
            <person name="Zhu D."/>
            <person name="Lee S."/>
            <person name="Bess C."/>
            <person name="Blankenburg K."/>
            <person name="Forbes L."/>
            <person name="Fu Q."/>
            <person name="Gubbala S."/>
            <person name="Hirani K."/>
            <person name="Jayaseelan J.C."/>
            <person name="Lara F."/>
            <person name="Munidasa M."/>
            <person name="Palculict T."/>
            <person name="Patil S."/>
            <person name="Pu L.-L."/>
            <person name="Saada N."/>
            <person name="Tang L."/>
            <person name="Weissenberger G."/>
            <person name="Zhu Y."/>
            <person name="Hemphill L."/>
            <person name="Shang Y."/>
            <person name="Youmans B."/>
            <person name="Ayvaz T."/>
            <person name="Ross M."/>
            <person name="Santibanez J."/>
            <person name="Aqrawi P."/>
            <person name="Gross S."/>
            <person name="Joshi V."/>
            <person name="Fowler G."/>
            <person name="Nazareth L."/>
            <person name="Reid J."/>
            <person name="Worley K."/>
            <person name="Petrosino J."/>
            <person name="Highlander S."/>
            <person name="Gibbs R."/>
        </authorList>
    </citation>
    <scope>NUCLEOTIDE SEQUENCE [LARGE SCALE GENOMIC DNA]</scope>
    <source>
        <strain evidence="4">ATCC 33269</strain>
    </source>
</reference>
<evidence type="ECO:0000259" key="2">
    <source>
        <dbReference type="Pfam" id="PF16324"/>
    </source>
</evidence>
<feature type="domain" description="DUF5018" evidence="3">
    <location>
        <begin position="116"/>
        <end position="199"/>
    </location>
</feature>
<dbReference type="EMBL" id="AEPE02000002">
    <property type="protein sequence ID" value="EFZ37795.1"/>
    <property type="molecule type" value="Genomic_DNA"/>
</dbReference>
<dbReference type="Pfam" id="PF16324">
    <property type="entry name" value="DUF4960"/>
    <property type="match status" value="1"/>
</dbReference>
<name>E7RM14_9BACT</name>
<dbReference type="STRING" id="28134.SAMN05444288_0684"/>
<keyword evidence="1" id="KW-0732">Signal</keyword>
<dbReference type="eggNOG" id="COG3291">
    <property type="taxonomic scope" value="Bacteria"/>
</dbReference>
<dbReference type="PROSITE" id="PS51257">
    <property type="entry name" value="PROKAR_LIPOPROTEIN"/>
    <property type="match status" value="1"/>
</dbReference>
<feature type="domain" description="DUF4960" evidence="2">
    <location>
        <begin position="209"/>
        <end position="461"/>
    </location>
</feature>
<dbReference type="RefSeq" id="WP_004368824.1">
    <property type="nucleotide sequence ID" value="NZ_GL833119.1"/>
</dbReference>
<evidence type="ECO:0000313" key="4">
    <source>
        <dbReference type="EMBL" id="EFZ37795.1"/>
    </source>
</evidence>
<gene>
    <name evidence="4" type="ORF">HMPREF0663_10164</name>
</gene>
<dbReference type="Pfam" id="PF16410">
    <property type="entry name" value="DUF5018"/>
    <property type="match status" value="1"/>
</dbReference>
<evidence type="ECO:0000313" key="5">
    <source>
        <dbReference type="Proteomes" id="UP000005580"/>
    </source>
</evidence>
<organism evidence="4 5">
    <name type="scientific">Hoylesella oralis ATCC 33269</name>
    <dbReference type="NCBI Taxonomy" id="873533"/>
    <lineage>
        <taxon>Bacteria</taxon>
        <taxon>Pseudomonadati</taxon>
        <taxon>Bacteroidota</taxon>
        <taxon>Bacteroidia</taxon>
        <taxon>Bacteroidales</taxon>
        <taxon>Prevotellaceae</taxon>
        <taxon>Hoylesella</taxon>
    </lineage>
</organism>
<evidence type="ECO:0000259" key="3">
    <source>
        <dbReference type="Pfam" id="PF16410"/>
    </source>
</evidence>
<dbReference type="AlphaFoldDB" id="E7RM14"/>
<protein>
    <submittedName>
        <fullName evidence="4">Uncharacterized protein</fullName>
    </submittedName>
</protein>
<sequence>MVIMKTIVSNIMLALFAVFATASCNNSDVSDMQLGGNCEVTAFALDNYEGTIDATNRTITVRIPETYATDSMKVTALSLSEGAQSDIKSGDKLNMYAPHTIHVTNVDVYSDWTISIKHDEAKIKSFKINDTYTGIIDENNKAIAVYVPEGLDLSNLTPTVEISDNATITPTTGVPMDFSRPVTFKVENNTASAEYTVTVTPIGKPSAVYVGLASTMDQLNIEEQTACKWMLENVPNSIYASFTDIKNGTVDLSECKVIWWHYHKDGGIDGKSAFENAAPEALAAALRLKDYYDNGGSFLFTRFATNMPAEIGAVKNDACPNNCWGQAENSAETVSSPWSFSIQGHTAHPLFQNLIMNSSEPNNVYTCDAGYRITNSTAQWHIGTDWGGYADYATWRNETGAQDLAYGGDGAIVVWEFPSTANKGTILCIGSGCYDWYSIADVTENYHKNVAKMTLNAFNYLKNK</sequence>
<dbReference type="Gene3D" id="2.60.40.2340">
    <property type="match status" value="1"/>
</dbReference>